<evidence type="ECO:0000313" key="2">
    <source>
        <dbReference type="EMBL" id="MPC27289.1"/>
    </source>
</evidence>
<gene>
    <name evidence="2" type="ORF">E2C01_020456</name>
</gene>
<comment type="caution">
    <text evidence="2">The sequence shown here is derived from an EMBL/GenBank/DDBJ whole genome shotgun (WGS) entry which is preliminary data.</text>
</comment>
<dbReference type="EMBL" id="VSRR010001721">
    <property type="protein sequence ID" value="MPC27289.1"/>
    <property type="molecule type" value="Genomic_DNA"/>
</dbReference>
<proteinExistence type="predicted"/>
<feature type="compositionally biased region" description="Polar residues" evidence="1">
    <location>
        <begin position="69"/>
        <end position="78"/>
    </location>
</feature>
<keyword evidence="3" id="KW-1185">Reference proteome</keyword>
<organism evidence="2 3">
    <name type="scientific">Portunus trituberculatus</name>
    <name type="common">Swimming crab</name>
    <name type="synonym">Neptunus trituberculatus</name>
    <dbReference type="NCBI Taxonomy" id="210409"/>
    <lineage>
        <taxon>Eukaryota</taxon>
        <taxon>Metazoa</taxon>
        <taxon>Ecdysozoa</taxon>
        <taxon>Arthropoda</taxon>
        <taxon>Crustacea</taxon>
        <taxon>Multicrustacea</taxon>
        <taxon>Malacostraca</taxon>
        <taxon>Eumalacostraca</taxon>
        <taxon>Eucarida</taxon>
        <taxon>Decapoda</taxon>
        <taxon>Pleocyemata</taxon>
        <taxon>Brachyura</taxon>
        <taxon>Eubrachyura</taxon>
        <taxon>Portunoidea</taxon>
        <taxon>Portunidae</taxon>
        <taxon>Portuninae</taxon>
        <taxon>Portunus</taxon>
    </lineage>
</organism>
<feature type="region of interest" description="Disordered" evidence="1">
    <location>
        <begin position="57"/>
        <end position="78"/>
    </location>
</feature>
<sequence length="78" mass="8851">MSHSQSDRHLTSSRWSPPLPFGFSRTVSRRRQRRYWEAAHARKSVRVAVTERMLANTLAAGDGGEPGGRQQQNSRCLD</sequence>
<dbReference type="Proteomes" id="UP000324222">
    <property type="component" value="Unassembled WGS sequence"/>
</dbReference>
<evidence type="ECO:0000313" key="3">
    <source>
        <dbReference type="Proteomes" id="UP000324222"/>
    </source>
</evidence>
<evidence type="ECO:0000256" key="1">
    <source>
        <dbReference type="SAM" id="MobiDB-lite"/>
    </source>
</evidence>
<dbReference type="AlphaFoldDB" id="A0A5B7E1J5"/>
<name>A0A5B7E1J5_PORTR</name>
<accession>A0A5B7E1J5</accession>
<reference evidence="2 3" key="1">
    <citation type="submission" date="2019-05" db="EMBL/GenBank/DDBJ databases">
        <title>Another draft genome of Portunus trituberculatus and its Hox gene families provides insights of decapod evolution.</title>
        <authorList>
            <person name="Jeong J.-H."/>
            <person name="Song I."/>
            <person name="Kim S."/>
            <person name="Choi T."/>
            <person name="Kim D."/>
            <person name="Ryu S."/>
            <person name="Kim W."/>
        </authorList>
    </citation>
    <scope>NUCLEOTIDE SEQUENCE [LARGE SCALE GENOMIC DNA]</scope>
    <source>
        <tissue evidence="2">Muscle</tissue>
    </source>
</reference>
<protein>
    <submittedName>
        <fullName evidence="2">Uncharacterized protein</fullName>
    </submittedName>
</protein>
<feature type="compositionally biased region" description="Basic and acidic residues" evidence="1">
    <location>
        <begin position="1"/>
        <end position="10"/>
    </location>
</feature>
<feature type="region of interest" description="Disordered" evidence="1">
    <location>
        <begin position="1"/>
        <end position="23"/>
    </location>
</feature>